<name>A0ABR3DGG4_NEUIN</name>
<keyword evidence="2" id="KW-1185">Reference proteome</keyword>
<dbReference type="Proteomes" id="UP001451303">
    <property type="component" value="Unassembled WGS sequence"/>
</dbReference>
<gene>
    <name evidence="1" type="ORF">QR685DRAFT_214220</name>
</gene>
<dbReference type="EMBL" id="JAVLET010000003">
    <property type="protein sequence ID" value="KAL0471773.1"/>
    <property type="molecule type" value="Genomic_DNA"/>
</dbReference>
<reference evidence="1 2" key="1">
    <citation type="submission" date="2023-09" db="EMBL/GenBank/DDBJ databases">
        <title>Multi-omics analysis of a traditional fermented food reveals byproduct-associated fungal strains for waste-to-food upcycling.</title>
        <authorList>
            <consortium name="Lawrence Berkeley National Laboratory"/>
            <person name="Rekdal V.M."/>
            <person name="Villalobos-Escobedo J.M."/>
            <person name="Rodriguez-Valeron N."/>
            <person name="Garcia M.O."/>
            <person name="Vasquez D.P."/>
            <person name="Damayanti I."/>
            <person name="Sorensen P.M."/>
            <person name="Baidoo E.E."/>
            <person name="De Carvalho A.C."/>
            <person name="Riley R."/>
            <person name="Lipzen A."/>
            <person name="He G."/>
            <person name="Yan M."/>
            <person name="Haridas S."/>
            <person name="Daum C."/>
            <person name="Yoshinaga Y."/>
            <person name="Ng V."/>
            <person name="Grigoriev I.V."/>
            <person name="Munk R."/>
            <person name="Nuraida L."/>
            <person name="Wijaya C.H."/>
            <person name="Morales P.-C."/>
            <person name="Keasling J.D."/>
        </authorList>
    </citation>
    <scope>NUCLEOTIDE SEQUENCE [LARGE SCALE GENOMIC DNA]</scope>
    <source>
        <strain evidence="1 2">FGSC 2613</strain>
    </source>
</reference>
<protein>
    <submittedName>
        <fullName evidence="1">Uncharacterized protein</fullName>
    </submittedName>
</protein>
<proteinExistence type="predicted"/>
<evidence type="ECO:0000313" key="1">
    <source>
        <dbReference type="EMBL" id="KAL0471773.1"/>
    </source>
</evidence>
<comment type="caution">
    <text evidence="1">The sequence shown here is derived from an EMBL/GenBank/DDBJ whole genome shotgun (WGS) entry which is preliminary data.</text>
</comment>
<organism evidence="1 2">
    <name type="scientific">Neurospora intermedia</name>
    <dbReference type="NCBI Taxonomy" id="5142"/>
    <lineage>
        <taxon>Eukaryota</taxon>
        <taxon>Fungi</taxon>
        <taxon>Dikarya</taxon>
        <taxon>Ascomycota</taxon>
        <taxon>Pezizomycotina</taxon>
        <taxon>Sordariomycetes</taxon>
        <taxon>Sordariomycetidae</taxon>
        <taxon>Sordariales</taxon>
        <taxon>Sordariaceae</taxon>
        <taxon>Neurospora</taxon>
    </lineage>
</organism>
<sequence>MPEDRKTPIWEEMRRIYKAGLLKTSSERRPGLMGLAERALGHLGMRSYQQPDVGFIVNFGDIQRMHMRYLHTKIVNTVTMAQPRLGGDGSPLELKALSEVGPLLDEYISAVQSHEYMAQFAIRPDDPFVATSRRFHDRVLLEKACSRIGFTME</sequence>
<evidence type="ECO:0000313" key="2">
    <source>
        <dbReference type="Proteomes" id="UP001451303"/>
    </source>
</evidence>
<accession>A0ABR3DGG4</accession>